<accession>A0ABT6FR71</accession>
<gene>
    <name evidence="3" type="ORF">OSR52_07740</name>
</gene>
<comment type="caution">
    <text evidence="3">The sequence shown here is derived from an EMBL/GenBank/DDBJ whole genome shotgun (WGS) entry which is preliminary data.</text>
</comment>
<dbReference type="InterPro" id="IPR030392">
    <property type="entry name" value="S74_ICA"/>
</dbReference>
<feature type="domain" description="Peptidase S74" evidence="2">
    <location>
        <begin position="728"/>
        <end position="816"/>
    </location>
</feature>
<name>A0ABT6FR71_9FLAO</name>
<evidence type="ECO:0000259" key="2">
    <source>
        <dbReference type="PROSITE" id="PS51688"/>
    </source>
</evidence>
<sequence>MSKLIVNDINDRFFELNGIQYPKIFITEKIGDIYIKLINKYDRNFFISQPHKLTDYIVEGEIYSDLSNFQTAIYPIIFNPNINLKDEDVIRWNTGYNDDIVNASVTGTNNKTLTLTQRDGSTIVATWTDIDSPPDGDEYINALIFNPNNGVISAGRTGGLPDVTTSLDGRYSLLGHTHTTSDITNLTLSTLGGVPSSRTITAGTGLTGGGNLTGDRIISVDNDVSPLTATRIPASQDLNTYQNPGFWYQSANADVGSNYPSSYAGSFVVQKSAGVTQQYYQYNNDGSGGSPEMYIRSFYSGNWSSWGKVWHSENDGSGSGLDADTVDGLHANSGYATNARIPATDSNGYFSAYLLRQSYASNNTSVGHIMTQVETGTGNNYIRPTTPASFRAAVTDNNYILKNNRTDGGYAWIRRSTATGAAPLYVTQQSSGEIIRFYQGSGDGSLRASIGNDGSFHTLGSGIQIGQSSNPWLTLHSLSSGSDGVDQGGGISIGESGKKGSAAVHLTYTGNGRGHLGMGAVDSTGIPEYEVLEMHYQSNSGTFKGNLIANGNIYSNGSNYYGDGKNILQFSDSWLRLNPSGNFTTGIYCGNSLLRTDGSLQVGNSPVNFTASSSGINLNSTVTFNAAFNGKINVSSTNLRSSGMYGIYDSNRIGHIWSMGTSFSIPDDGSDFGNLYGLAYKHTNNPTGGSMAGGHQMVWVSNGVPKSAIGTNIWTAGNVYASHFFETSDKSLKHKITPLKEGIKTIKKINTYNYKWKSDDTDDIGVIAQEIEKELPQLVNTNEEGIKSVNYTKLIPILINAIKEQQQQIDGLNNEIKEIKNR</sequence>
<dbReference type="CDD" id="cd19958">
    <property type="entry name" value="pyocin_knob"/>
    <property type="match status" value="1"/>
</dbReference>
<reference evidence="3" key="1">
    <citation type="submission" date="2022-11" db="EMBL/GenBank/DDBJ databases">
        <title>High-quality draft genome sequence of Galbibacter sp. strain CMA-7.</title>
        <authorList>
            <person name="Wei L."/>
            <person name="Dong C."/>
            <person name="Shao Z."/>
        </authorList>
    </citation>
    <scope>NUCLEOTIDE SEQUENCE</scope>
    <source>
        <strain evidence="3">CMA-7</strain>
    </source>
</reference>
<protein>
    <submittedName>
        <fullName evidence="3">Pyocin knob domain-containing S74 family peptidase</fullName>
    </submittedName>
</protein>
<dbReference type="PROSITE" id="PS51688">
    <property type="entry name" value="ICA"/>
    <property type="match status" value="1"/>
</dbReference>
<proteinExistence type="predicted"/>
<dbReference type="EMBL" id="JAPMUA010000002">
    <property type="protein sequence ID" value="MDG3585758.1"/>
    <property type="molecule type" value="Genomic_DNA"/>
</dbReference>
<keyword evidence="1" id="KW-0175">Coiled coil</keyword>
<keyword evidence="4" id="KW-1185">Reference proteome</keyword>
<dbReference type="RefSeq" id="WP_277898986.1">
    <property type="nucleotide sequence ID" value="NZ_JAPMUA010000002.1"/>
</dbReference>
<dbReference type="Pfam" id="PF13884">
    <property type="entry name" value="Peptidase_S74"/>
    <property type="match status" value="1"/>
</dbReference>
<dbReference type="Proteomes" id="UP001153642">
    <property type="component" value="Unassembled WGS sequence"/>
</dbReference>
<evidence type="ECO:0000313" key="3">
    <source>
        <dbReference type="EMBL" id="MDG3585758.1"/>
    </source>
</evidence>
<feature type="coiled-coil region" evidence="1">
    <location>
        <begin position="795"/>
        <end position="822"/>
    </location>
</feature>
<evidence type="ECO:0000313" key="4">
    <source>
        <dbReference type="Proteomes" id="UP001153642"/>
    </source>
</evidence>
<evidence type="ECO:0000256" key="1">
    <source>
        <dbReference type="SAM" id="Coils"/>
    </source>
</evidence>
<organism evidence="3 4">
    <name type="scientific">Galbibacter pacificus</name>
    <dbReference type="NCBI Taxonomy" id="2996052"/>
    <lineage>
        <taxon>Bacteria</taxon>
        <taxon>Pseudomonadati</taxon>
        <taxon>Bacteroidota</taxon>
        <taxon>Flavobacteriia</taxon>
        <taxon>Flavobacteriales</taxon>
        <taxon>Flavobacteriaceae</taxon>
        <taxon>Galbibacter</taxon>
    </lineage>
</organism>